<evidence type="ECO:0000256" key="16">
    <source>
        <dbReference type="ARBA" id="ARBA00023226"/>
    </source>
</evidence>
<dbReference type="SUPFAM" id="SSF117066">
    <property type="entry name" value="Accessory protein X4 (ORF8, ORF7a)"/>
    <property type="match status" value="1"/>
</dbReference>
<proteinExistence type="predicted"/>
<dbReference type="PROSITE" id="PS51919">
    <property type="entry name" value="X4E"/>
    <property type="match status" value="1"/>
</dbReference>
<dbReference type="GO" id="GO:0044167">
    <property type="term" value="C:host cell endoplasmic reticulum membrane"/>
    <property type="evidence" value="ECO:0007669"/>
    <property type="project" value="UniProtKB-SubCell"/>
</dbReference>
<evidence type="ECO:0000256" key="4">
    <source>
        <dbReference type="ARBA" id="ARBA00004517"/>
    </source>
</evidence>
<evidence type="ECO:0000256" key="3">
    <source>
        <dbReference type="ARBA" id="ARBA00004372"/>
    </source>
</evidence>
<dbReference type="Pfam" id="PF08779">
    <property type="entry name" value="bCoV_NS7A"/>
    <property type="match status" value="1"/>
</dbReference>
<dbReference type="EMBL" id="KY352407">
    <property type="protein sequence ID" value="APO40584.1"/>
    <property type="molecule type" value="Genomic_RNA"/>
</dbReference>
<organism evidence="20">
    <name type="scientific">Severe acute respiratory syndrome coronavirus</name>
    <name type="common">SARS-CoV</name>
    <dbReference type="NCBI Taxonomy" id="694009"/>
    <lineage>
        <taxon>Viruses</taxon>
        <taxon>Riboviria</taxon>
        <taxon>Orthornavirae</taxon>
        <taxon>Pisuviricota</taxon>
        <taxon>Pisoniviricetes</taxon>
        <taxon>Nidovirales</taxon>
        <taxon>Cornidovirineae</taxon>
        <taxon>Coronaviridae</taxon>
        <taxon>Orthocoronavirinae</taxon>
        <taxon>Betacoronavirus</taxon>
        <taxon>Sarbecovirus</taxon>
        <taxon>Betacoronavirus pandemicum</taxon>
    </lineage>
</organism>
<keyword evidence="6" id="KW-0945">Host-virus interaction</keyword>
<keyword evidence="10" id="KW-0946">Virion</keyword>
<organismHost>
    <name type="scientific">Paguma larvata</name>
    <name type="common">Masked palm civet</name>
    <dbReference type="NCBI Taxonomy" id="9675"/>
</organismHost>
<keyword evidence="16" id="KW-1077">G0/G1 host cell cycle checkpoint dysregulation by virus</keyword>
<dbReference type="InterPro" id="IPR014888">
    <property type="entry name" value="ORF7a_SARS-CoV-like"/>
</dbReference>
<keyword evidence="12 18" id="KW-1133">Transmembrane helix</keyword>
<dbReference type="SMR" id="A0A3S6GUI8"/>
<evidence type="ECO:0000256" key="14">
    <source>
        <dbReference type="ARBA" id="ARBA00023157"/>
    </source>
</evidence>
<evidence type="ECO:0000256" key="6">
    <source>
        <dbReference type="ARBA" id="ARBA00022581"/>
    </source>
</evidence>
<evidence type="ECO:0000256" key="9">
    <source>
        <dbReference type="ARBA" id="ARBA00022812"/>
    </source>
</evidence>
<sequence length="119" mass="13716">MKFLLLLIVVNVALADLYHYQECARGTTVLLSEPCSPNTYEGNSPYHPLADNKFAVTCTTTKFSFVCQDSTRHTYQLRARAFTPRLFATKVQQQQDDLFTPVVLIVFTLLFLIYLFKRK</sequence>
<evidence type="ECO:0000256" key="2">
    <source>
        <dbReference type="ARBA" id="ARBA00004328"/>
    </source>
</evidence>
<organismHost>
    <name type="scientific">Homo sapiens</name>
    <name type="common">Human</name>
    <dbReference type="NCBI Taxonomy" id="9606"/>
</organismHost>
<keyword evidence="13 18" id="KW-0472">Membrane</keyword>
<evidence type="ECO:0000256" key="5">
    <source>
        <dbReference type="ARBA" id="ARBA00022504"/>
    </source>
</evidence>
<dbReference type="GO" id="GO:0039646">
    <property type="term" value="P:symbiont-mediated perturbation of host cell cycle G0/G1 transition checkpoint"/>
    <property type="evidence" value="ECO:0007669"/>
    <property type="project" value="UniProtKB-KW"/>
</dbReference>
<feature type="domain" description="X4e" evidence="19">
    <location>
        <begin position="16"/>
        <end position="81"/>
    </location>
</feature>
<dbReference type="InterPro" id="IPR036495">
    <property type="entry name" value="ORF7a_sf_CoV"/>
</dbReference>
<protein>
    <recommendedName>
        <fullName evidence="17">Accessory protein 7a</fullName>
    </recommendedName>
</protein>
<keyword evidence="5" id="KW-1121">Modulation of host cell cycle by virus</keyword>
<evidence type="ECO:0000256" key="17">
    <source>
        <dbReference type="ARBA" id="ARBA00030062"/>
    </source>
</evidence>
<gene>
    <name evidence="20" type="primary">ORF7a</name>
</gene>
<dbReference type="GO" id="GO:0044071">
    <property type="term" value="P:symbiont-mediated perturbation of host cell cycle progression"/>
    <property type="evidence" value="ECO:0007669"/>
    <property type="project" value="UniProtKB-KW"/>
</dbReference>
<keyword evidence="7 18" id="KW-0812">Transmembrane</keyword>
<accession>A0A3S6GUI8</accession>
<evidence type="ECO:0000256" key="15">
    <source>
        <dbReference type="ARBA" id="ARBA00023184"/>
    </source>
</evidence>
<feature type="transmembrane region" description="Helical" evidence="18">
    <location>
        <begin position="98"/>
        <end position="116"/>
    </location>
</feature>
<reference evidence="20" key="1">
    <citation type="journal article" date="2019" name="Microbiol. Resour. Announc.">
        <title>Complete Genome Sequence of a Severe Acute Respiratory Syndrome-Related Coronavirus from Kenyan Bats.</title>
        <authorList>
            <person name="Tao Y."/>
            <person name="Tong S."/>
        </authorList>
    </citation>
    <scope>NUCLEOTIDE SEQUENCE [LARGE SCALE GENOMIC DNA]</scope>
    <source>
        <strain evidence="20">BtKY72</strain>
    </source>
</reference>
<evidence type="ECO:0000313" key="20">
    <source>
        <dbReference type="EMBL" id="APO40584.1"/>
    </source>
</evidence>
<dbReference type="CDD" id="cd21663">
    <property type="entry name" value="ORF7a_SARS-CoV-like"/>
    <property type="match status" value="1"/>
</dbReference>
<evidence type="ECO:0000256" key="10">
    <source>
        <dbReference type="ARBA" id="ARBA00022844"/>
    </source>
</evidence>
<keyword evidence="9" id="KW-1040">Host Golgi apparatus</keyword>
<evidence type="ECO:0000256" key="7">
    <source>
        <dbReference type="ARBA" id="ARBA00022692"/>
    </source>
</evidence>
<keyword evidence="11" id="KW-1043">Host membrane</keyword>
<name>A0A3S6GUI8_SARS</name>
<dbReference type="Proteomes" id="UP000501722">
    <property type="component" value="Segment"/>
</dbReference>
<dbReference type="GO" id="GO:0044173">
    <property type="term" value="C:host cell endoplasmic reticulum-Golgi intermediate compartment membrane"/>
    <property type="evidence" value="ECO:0007669"/>
    <property type="project" value="UniProtKB-SubCell"/>
</dbReference>
<keyword evidence="8" id="KW-0732">Signal</keyword>
<evidence type="ECO:0000256" key="11">
    <source>
        <dbReference type="ARBA" id="ARBA00022870"/>
    </source>
</evidence>
<evidence type="ECO:0000256" key="18">
    <source>
        <dbReference type="SAM" id="Phobius"/>
    </source>
</evidence>
<dbReference type="Gene3D" id="2.60.40.1550">
    <property type="entry name" value="SARS coronavirus X4"/>
    <property type="match status" value="1"/>
</dbReference>
<evidence type="ECO:0000259" key="19">
    <source>
        <dbReference type="PROSITE" id="PS51919"/>
    </source>
</evidence>
<evidence type="ECO:0000256" key="8">
    <source>
        <dbReference type="ARBA" id="ARBA00022729"/>
    </source>
</evidence>
<dbReference type="GO" id="GO:0044178">
    <property type="term" value="C:host cell Golgi membrane"/>
    <property type="evidence" value="ECO:0007669"/>
    <property type="project" value="UniProtKB-SubCell"/>
</dbReference>
<keyword evidence="14" id="KW-1015">Disulfide bond</keyword>
<keyword evidence="15" id="KW-1038">Host endoplasmic reticulum</keyword>
<evidence type="ECO:0000256" key="12">
    <source>
        <dbReference type="ARBA" id="ARBA00022989"/>
    </source>
</evidence>
<comment type="subcellular location">
    <subcellularLocation>
        <location evidence="1">Host Golgi apparatus membrane</location>
        <topology evidence="1">Single-pass membrane protein</topology>
    </subcellularLocation>
    <subcellularLocation>
        <location evidence="4">Host endoplasmic reticulum membrane</location>
        <topology evidence="4">Single-pass membrane protein</topology>
    </subcellularLocation>
    <subcellularLocation>
        <location evidence="3">Host endoplasmic reticulum-Golgi intermediate compartment membrane</location>
        <topology evidence="3">Single-pass type I membrane protein</topology>
    </subcellularLocation>
    <subcellularLocation>
        <location evidence="2">Virion</location>
    </subcellularLocation>
</comment>
<evidence type="ECO:0000256" key="13">
    <source>
        <dbReference type="ARBA" id="ARBA00023136"/>
    </source>
</evidence>
<dbReference type="GO" id="GO:0044423">
    <property type="term" value="C:virion component"/>
    <property type="evidence" value="ECO:0007669"/>
    <property type="project" value="UniProtKB-KW"/>
</dbReference>
<dbReference type="InterPro" id="IPR044871">
    <property type="entry name" value="ORF7a_SARS-CoV-like_X4e"/>
</dbReference>
<evidence type="ECO:0000256" key="1">
    <source>
        <dbReference type="ARBA" id="ARBA00004152"/>
    </source>
</evidence>